<comment type="caution">
    <text evidence="1">The sequence shown here is derived from an EMBL/GenBank/DDBJ whole genome shotgun (WGS) entry which is preliminary data.</text>
</comment>
<dbReference type="EMBL" id="QZAT01000399">
    <property type="protein sequence ID" value="THX18980.1"/>
    <property type="molecule type" value="Genomic_DNA"/>
</dbReference>
<proteinExistence type="predicted"/>
<reference evidence="1 2" key="1">
    <citation type="submission" date="2018-10" db="EMBL/GenBank/DDBJ databases">
        <title>Fifty Aureobasidium pullulans genomes reveal a recombining polyextremotolerant generalist.</title>
        <authorList>
            <person name="Gostincar C."/>
            <person name="Turk M."/>
            <person name="Zajc J."/>
            <person name="Gunde-Cimerman N."/>
        </authorList>
    </citation>
    <scope>NUCLEOTIDE SEQUENCE [LARGE SCALE GENOMIC DNA]</scope>
    <source>
        <strain evidence="1 2">EXF-10081</strain>
    </source>
</reference>
<evidence type="ECO:0000313" key="1">
    <source>
        <dbReference type="EMBL" id="THX18980.1"/>
    </source>
</evidence>
<gene>
    <name evidence="1" type="ORF">D6D12_10783</name>
</gene>
<protein>
    <recommendedName>
        <fullName evidence="3">C2H2-type domain-containing protein</fullName>
    </recommendedName>
</protein>
<evidence type="ECO:0000313" key="2">
    <source>
        <dbReference type="Proteomes" id="UP000310374"/>
    </source>
</evidence>
<organism evidence="1 2">
    <name type="scientific">Aureobasidium pullulans</name>
    <name type="common">Black yeast</name>
    <name type="synonym">Pullularia pullulans</name>
    <dbReference type="NCBI Taxonomy" id="5580"/>
    <lineage>
        <taxon>Eukaryota</taxon>
        <taxon>Fungi</taxon>
        <taxon>Dikarya</taxon>
        <taxon>Ascomycota</taxon>
        <taxon>Pezizomycotina</taxon>
        <taxon>Dothideomycetes</taxon>
        <taxon>Dothideomycetidae</taxon>
        <taxon>Dothideales</taxon>
        <taxon>Saccotheciaceae</taxon>
        <taxon>Aureobasidium</taxon>
    </lineage>
</organism>
<dbReference type="Proteomes" id="UP000310374">
    <property type="component" value="Unassembled WGS sequence"/>
</dbReference>
<feature type="non-terminal residue" evidence="1">
    <location>
        <position position="1"/>
    </location>
</feature>
<name>A0AB74JDA1_AURPU</name>
<dbReference type="AlphaFoldDB" id="A0AB74JDA1"/>
<evidence type="ECO:0008006" key="3">
    <source>
        <dbReference type="Google" id="ProtNLM"/>
    </source>
</evidence>
<accession>A0AB74JDA1</accession>
<sequence>PSEVQLPPPLKEPIESLGKPRDAYICDEEECGFITISRDEIRKHCNQTHEWRSTKEDQEHWHHVYVQTFFSNGGRQRYFTVDYDDPDAVEGTTVSRNTQEDAVSTGRQHDFNISQVLEEWNVARTQHNKELEVVDGNIAKTDHSLWSKRTGYPQHLAGSNFKHLSHTDEQRTLAKELWDSIEMPYIDDGTRMDTLLKLIKSFIFATVRGDVFSSGLLHFMAVLCIDEEMGRLRDANRFSFILAGVVYCTRVFAVEAILPSAERDCQGEDDDKKFLETRERYLADGGYSPMSKMSMVTSIVTDAENILWSKVMWSNNDADRFSMPLNDLEDDPTWTKRGVHLAIAIGRVAVGEQFAYGYVDEIGEVEAPELDTDDPLKMSAGRGGEIGGNRYGVSVDVVKYMNDRSINTFRPLSEKWHRFLGLDSFNTSKGQKHQVRQQKAIT</sequence>